<dbReference type="InterPro" id="IPR054468">
    <property type="entry name" value="NrSPol-like_HBD"/>
</dbReference>
<evidence type="ECO:0000313" key="5">
    <source>
        <dbReference type="Proteomes" id="UP001321018"/>
    </source>
</evidence>
<name>A0AAP2Z416_9EURY</name>
<dbReference type="Proteomes" id="UP001321018">
    <property type="component" value="Unassembled WGS sequence"/>
</dbReference>
<feature type="region of interest" description="Disordered" evidence="2">
    <location>
        <begin position="305"/>
        <end position="339"/>
    </location>
</feature>
<gene>
    <name evidence="4" type="ORF">OB960_22295</name>
</gene>
<dbReference type="EMBL" id="JAOPKA010000022">
    <property type="protein sequence ID" value="MCU4744115.1"/>
    <property type="molecule type" value="Genomic_DNA"/>
</dbReference>
<reference evidence="4" key="1">
    <citation type="submission" date="2022-09" db="EMBL/GenBank/DDBJ databases">
        <title>Enrichment on poylsaccharides allowed isolation of novel metabolic and taxonomic groups of Haloarchaea.</title>
        <authorList>
            <person name="Sorokin D.Y."/>
            <person name="Elcheninov A.G."/>
            <person name="Khizhniak T.V."/>
            <person name="Kolganova T.V."/>
            <person name="Kublanov I.V."/>
        </authorList>
    </citation>
    <scope>NUCLEOTIDE SEQUENCE</scope>
    <source>
        <strain evidence="4">AArc-xg1-1</strain>
    </source>
</reference>
<feature type="domain" description="NrS-1 polymerase-like HBD" evidence="3">
    <location>
        <begin position="248"/>
        <end position="313"/>
    </location>
</feature>
<evidence type="ECO:0000256" key="1">
    <source>
        <dbReference type="SAM" id="Coils"/>
    </source>
</evidence>
<organism evidence="4 5">
    <name type="scientific">Natronoglomus mannanivorans</name>
    <dbReference type="NCBI Taxonomy" id="2979990"/>
    <lineage>
        <taxon>Archaea</taxon>
        <taxon>Methanobacteriati</taxon>
        <taxon>Methanobacteriota</taxon>
        <taxon>Stenosarchaea group</taxon>
        <taxon>Halobacteria</taxon>
        <taxon>Halobacteriales</taxon>
        <taxon>Natrialbaceae</taxon>
        <taxon>Natronoglomus</taxon>
    </lineage>
</organism>
<evidence type="ECO:0000256" key="2">
    <source>
        <dbReference type="SAM" id="MobiDB-lite"/>
    </source>
</evidence>
<accession>A0AAP2Z416</accession>
<dbReference type="AlphaFoldDB" id="A0AAP2Z416"/>
<feature type="region of interest" description="Disordered" evidence="2">
    <location>
        <begin position="183"/>
        <end position="222"/>
    </location>
</feature>
<sequence>MTIDQTNSVGTDGIPEALQEHEQWICWRIKDRDGKATKVPIVPGTGEYASATDHETWRPFDEALEYLEDGDAAGIGFVFTEEDPFVGIDLDDCRDPETGSPSTDAREIIVELGSFTEISPSGTGYHVIVSGSLPGDRSRRGSVEMYETARFFTVTGDHIDATPDRVRERSASLEAVYNEYIAETESSAEPGQQTLDADHDSDGDVNTGTSSQQPTHEDEELLEKARSASNGEKFDRLWRGSTTGYDSQSEADMALCCLLAFWTGGDAARVDRLFRQSGLIRGKWDDVHYSDGSTYGEKTVERAIANTDDVYDPSSGEETDQRKPRDGPTSTEQTVGGTDGARAAYLAEKNQLLSERVSDLEATLEEKNERIEELEADNWVLRERLDACEDQLEELDQQSEFETDAETGGEDDSIWNRARQFVRYGE</sequence>
<evidence type="ECO:0000259" key="3">
    <source>
        <dbReference type="Pfam" id="PF22763"/>
    </source>
</evidence>
<feature type="coiled-coil region" evidence="1">
    <location>
        <begin position="350"/>
        <end position="405"/>
    </location>
</feature>
<feature type="compositionally biased region" description="Acidic residues" evidence="2">
    <location>
        <begin position="309"/>
        <end position="318"/>
    </location>
</feature>
<comment type="caution">
    <text evidence="4">The sequence shown here is derived from an EMBL/GenBank/DDBJ whole genome shotgun (WGS) entry which is preliminary data.</text>
</comment>
<feature type="compositionally biased region" description="Polar residues" evidence="2">
    <location>
        <begin position="204"/>
        <end position="214"/>
    </location>
</feature>
<feature type="compositionally biased region" description="Polar residues" evidence="2">
    <location>
        <begin position="184"/>
        <end position="195"/>
    </location>
</feature>
<keyword evidence="1" id="KW-0175">Coiled coil</keyword>
<proteinExistence type="predicted"/>
<dbReference type="Pfam" id="PF22763">
    <property type="entry name" value="NrS1-1_pol-like_HBD"/>
    <property type="match status" value="1"/>
</dbReference>
<protein>
    <recommendedName>
        <fullName evidence="3">NrS-1 polymerase-like HBD domain-containing protein</fullName>
    </recommendedName>
</protein>
<evidence type="ECO:0000313" key="4">
    <source>
        <dbReference type="EMBL" id="MCU4744115.1"/>
    </source>
</evidence>
<dbReference type="RefSeq" id="WP_338005921.1">
    <property type="nucleotide sequence ID" value="NZ_JAOPKA010000022.1"/>
</dbReference>